<evidence type="ECO:0000313" key="2">
    <source>
        <dbReference type="EMBL" id="AGT12733.1"/>
    </source>
</evidence>
<protein>
    <submittedName>
        <fullName evidence="2">Uncharacterized protein</fullName>
    </submittedName>
</protein>
<evidence type="ECO:0000256" key="1">
    <source>
        <dbReference type="SAM" id="Phobius"/>
    </source>
</evidence>
<sequence>MRVCSCSWALSAVLSAVSALALVSVCAKAPGRSWALLGVCGVALPGRWALGAKRA</sequence>
<evidence type="ECO:0000313" key="3">
    <source>
        <dbReference type="Proteomes" id="UP000015551"/>
    </source>
</evidence>
<reference evidence="2 3" key="1">
    <citation type="submission" date="2013-05" db="EMBL/GenBank/DDBJ databases">
        <authorList>
            <person name="Williams P.R."/>
            <person name="Bowman C.A."/>
            <person name="Russell D.A."/>
            <person name="Jacobs-Sera D."/>
            <person name="Hendrix R.W."/>
            <person name="Hatfull G.F."/>
        </authorList>
    </citation>
    <scope>NUCLEOTIDE SEQUENCE [LARGE SCALE GENOMIC DNA]</scope>
</reference>
<name>S5YMR2_9CAUD</name>
<proteinExistence type="predicted"/>
<accession>S5YMR2</accession>
<organism evidence="2 3">
    <name type="scientific">Mycobacterium phage Whirlwind</name>
    <dbReference type="NCBI Taxonomy" id="1340826"/>
    <lineage>
        <taxon>Viruses</taxon>
        <taxon>Duplodnaviria</taxon>
        <taxon>Heunggongvirae</taxon>
        <taxon>Uroviricota</taxon>
        <taxon>Caudoviricetes</taxon>
        <taxon>Vilmaviridae</taxon>
        <taxon>Lclasvirinae</taxon>
        <taxon>Lumosvirus</taxon>
        <taxon>Lumosvirus whirlwind</taxon>
    </lineage>
</organism>
<feature type="transmembrane region" description="Helical" evidence="1">
    <location>
        <begin position="31"/>
        <end position="50"/>
    </location>
</feature>
<dbReference type="EMBL" id="KF024725">
    <property type="protein sequence ID" value="AGT12733.1"/>
    <property type="molecule type" value="Genomic_DNA"/>
</dbReference>
<dbReference type="RefSeq" id="YP_008408783.1">
    <property type="nucleotide sequence ID" value="NC_022052.1"/>
</dbReference>
<dbReference type="Proteomes" id="UP000015551">
    <property type="component" value="Segment"/>
</dbReference>
<keyword evidence="1" id="KW-1133">Transmembrane helix</keyword>
<dbReference type="GeneID" id="16548106"/>
<gene>
    <name evidence="2" type="primary">137</name>
    <name evidence="2" type="ORF">PBI_WHIRLWIND_137</name>
</gene>
<dbReference type="KEGG" id="vg:16548106"/>
<keyword evidence="1" id="KW-0812">Transmembrane</keyword>
<keyword evidence="1" id="KW-0472">Membrane</keyword>
<keyword evidence="3" id="KW-1185">Reference proteome</keyword>